<dbReference type="InterPro" id="IPR000719">
    <property type="entry name" value="Prot_kinase_dom"/>
</dbReference>
<dbReference type="PROSITE" id="PS00108">
    <property type="entry name" value="PROTEIN_KINASE_ST"/>
    <property type="match status" value="1"/>
</dbReference>
<evidence type="ECO:0000256" key="3">
    <source>
        <dbReference type="ARBA" id="ARBA00022777"/>
    </source>
</evidence>
<evidence type="ECO:0000256" key="1">
    <source>
        <dbReference type="ARBA" id="ARBA00022679"/>
    </source>
</evidence>
<dbReference type="GO" id="GO:0005524">
    <property type="term" value="F:ATP binding"/>
    <property type="evidence" value="ECO:0007669"/>
    <property type="project" value="UniProtKB-KW"/>
</dbReference>
<evidence type="ECO:0000256" key="6">
    <source>
        <dbReference type="ARBA" id="ARBA00038999"/>
    </source>
</evidence>
<dbReference type="Gene3D" id="1.10.510.10">
    <property type="entry name" value="Transferase(Phosphotransferase) domain 1"/>
    <property type="match status" value="2"/>
</dbReference>
<evidence type="ECO:0000256" key="7">
    <source>
        <dbReference type="SAM" id="Coils"/>
    </source>
</evidence>
<evidence type="ECO:0000256" key="2">
    <source>
        <dbReference type="ARBA" id="ARBA00022741"/>
    </source>
</evidence>
<dbReference type="EC" id="2.7.12.2" evidence="6"/>
<dbReference type="AlphaFoldDB" id="A0A914EMV2"/>
<sequence>MVKPSNIFFNRVQGEIKLGDYGEARILHDSMSSTFSGTLCYWAPERFSNDYKHDDLTYNIGCNVWSLGITLIEIILGEFPYKDHKGRITENIVLLQKQIGELQTTNWKHLLGQMSIEGSVKEFIKKCLVTSIKERTYDMIAGTEFCKSIKGPYNEVVRKYAEQYESEKQAFENRLEQDLSKSTVEHKTPDTFSFKVSQVKEVSKIYTRNYTEILEGIHELDNHPIGIKKRFFKSHESPQKKKDRFIYEIEVIKKLNNESPFLTYIYDYDIKDREGSVYMELMDMNLIGLYLAIHEKEKKFPKPLLECITFSVVNALSYCHEKNIIHCDVKPTNVLINQQYGKIKLTDFDSAVDRDNLDDYDRIGGTMAYWTPDLFIMDKDRSQVKSESQPQFNPKRDIWGLGMTLAEALLGHLPYLEKDEKAPRGYEVLKYVIKIDYAQEFERRGICFEEFLKYSQFYKKYVSLNYDISIIRFLSRCLQFMTYIPSLKELQKEEFYQACPKSNNEIYQITKKQLNSMFQDTSHSFCSTLAATSTILDNNEETSRSFRSVLSSKKVDVSEPSSFDRMDTSMSLEEEPKSTLDIKCGKLILSIHELLLGIKDFSKAYAVIHWWAPIPNYYRQR</sequence>
<comment type="similarity">
    <text evidence="5">Belongs to the protein kinase superfamily. STE Ser/Thr protein kinase family. MAP kinase kinase subfamily.</text>
</comment>
<evidence type="ECO:0000256" key="4">
    <source>
        <dbReference type="ARBA" id="ARBA00022840"/>
    </source>
</evidence>
<evidence type="ECO:0000259" key="8">
    <source>
        <dbReference type="PROSITE" id="PS50011"/>
    </source>
</evidence>
<keyword evidence="3" id="KW-0418">Kinase</keyword>
<dbReference type="WBParaSite" id="ACRNAN_scaffold9652.g8501.t1">
    <property type="protein sequence ID" value="ACRNAN_scaffold9652.g8501.t1"/>
    <property type="gene ID" value="ACRNAN_scaffold9652.g8501"/>
</dbReference>
<protein>
    <recommendedName>
        <fullName evidence="6">mitogen-activated protein kinase kinase</fullName>
        <ecNumber evidence="6">2.7.12.2</ecNumber>
    </recommendedName>
</protein>
<feature type="domain" description="Protein kinase" evidence="8">
    <location>
        <begin position="1"/>
        <end position="154"/>
    </location>
</feature>
<dbReference type="InterPro" id="IPR008271">
    <property type="entry name" value="Ser/Thr_kinase_AS"/>
</dbReference>
<dbReference type="Proteomes" id="UP000887540">
    <property type="component" value="Unplaced"/>
</dbReference>
<keyword evidence="7" id="KW-0175">Coiled coil</keyword>
<proteinExistence type="inferred from homology"/>
<reference evidence="10" key="1">
    <citation type="submission" date="2022-11" db="UniProtKB">
        <authorList>
            <consortium name="WormBaseParasite"/>
        </authorList>
    </citation>
    <scope>IDENTIFICATION</scope>
</reference>
<organism evidence="9 10">
    <name type="scientific">Acrobeloides nanus</name>
    <dbReference type="NCBI Taxonomy" id="290746"/>
    <lineage>
        <taxon>Eukaryota</taxon>
        <taxon>Metazoa</taxon>
        <taxon>Ecdysozoa</taxon>
        <taxon>Nematoda</taxon>
        <taxon>Chromadorea</taxon>
        <taxon>Rhabditida</taxon>
        <taxon>Tylenchina</taxon>
        <taxon>Cephalobomorpha</taxon>
        <taxon>Cephaloboidea</taxon>
        <taxon>Cephalobidae</taxon>
        <taxon>Acrobeloides</taxon>
    </lineage>
</organism>
<keyword evidence="4" id="KW-0067">ATP-binding</keyword>
<keyword evidence="1" id="KW-0808">Transferase</keyword>
<dbReference type="SUPFAM" id="SSF56112">
    <property type="entry name" value="Protein kinase-like (PK-like)"/>
    <property type="match status" value="2"/>
</dbReference>
<name>A0A914EMV2_9BILA</name>
<evidence type="ECO:0000313" key="10">
    <source>
        <dbReference type="WBParaSite" id="ACRNAN_scaffold9652.g8501.t1"/>
    </source>
</evidence>
<dbReference type="SMART" id="SM00220">
    <property type="entry name" value="S_TKc"/>
    <property type="match status" value="1"/>
</dbReference>
<accession>A0A914EMV2</accession>
<feature type="domain" description="Protein kinase" evidence="8">
    <location>
        <begin position="199"/>
        <end position="496"/>
    </location>
</feature>
<dbReference type="PANTHER" id="PTHR48013">
    <property type="entry name" value="DUAL SPECIFICITY MITOGEN-ACTIVATED PROTEIN KINASE KINASE 5-RELATED"/>
    <property type="match status" value="1"/>
</dbReference>
<evidence type="ECO:0000256" key="5">
    <source>
        <dbReference type="ARBA" id="ARBA00038035"/>
    </source>
</evidence>
<dbReference type="InterPro" id="IPR011009">
    <property type="entry name" value="Kinase-like_dom_sf"/>
</dbReference>
<dbReference type="PROSITE" id="PS50011">
    <property type="entry name" value="PROTEIN_KINASE_DOM"/>
    <property type="match status" value="2"/>
</dbReference>
<dbReference type="GO" id="GO:0004708">
    <property type="term" value="F:MAP kinase kinase activity"/>
    <property type="evidence" value="ECO:0007669"/>
    <property type="project" value="UniProtKB-EC"/>
</dbReference>
<dbReference type="Pfam" id="PF00069">
    <property type="entry name" value="Pkinase"/>
    <property type="match status" value="2"/>
</dbReference>
<keyword evidence="9" id="KW-1185">Reference proteome</keyword>
<evidence type="ECO:0000313" key="9">
    <source>
        <dbReference type="Proteomes" id="UP000887540"/>
    </source>
</evidence>
<keyword evidence="2" id="KW-0547">Nucleotide-binding</keyword>
<feature type="coiled-coil region" evidence="7">
    <location>
        <begin position="154"/>
        <end position="181"/>
    </location>
</feature>
<dbReference type="PANTHER" id="PTHR48013:SF28">
    <property type="entry name" value="DUAL SPECIFICITY MITOGEN-ACTIVATED PROTEIN KINASE KINASE SEK-1"/>
    <property type="match status" value="1"/>
</dbReference>